<gene>
    <name evidence="1" type="ORF">FHS83_000347</name>
</gene>
<reference evidence="1 2" key="1">
    <citation type="submission" date="2020-03" db="EMBL/GenBank/DDBJ databases">
        <title>Genomic Encyclopedia of Type Strains, Phase IV (KMG-IV): sequencing the most valuable type-strain genomes for metagenomic binning, comparative biology and taxonomic classification.</title>
        <authorList>
            <person name="Goeker M."/>
        </authorList>
    </citation>
    <scope>NUCLEOTIDE SEQUENCE [LARGE SCALE GENOMIC DNA]</scope>
    <source>
        <strain evidence="1 2">DSM 19867</strain>
    </source>
</reference>
<dbReference type="EMBL" id="JAASRM010000001">
    <property type="protein sequence ID" value="NIK87029.1"/>
    <property type="molecule type" value="Genomic_DNA"/>
</dbReference>
<accession>A0A846MUX4</accession>
<sequence>MAALEAAIRAVLVIRWMAGSGPAMTKKKMARQAMTIRW</sequence>
<name>A0A846MUX4_9PROT</name>
<dbReference type="Proteomes" id="UP000570514">
    <property type="component" value="Unassembled WGS sequence"/>
</dbReference>
<dbReference type="AlphaFoldDB" id="A0A846MUX4"/>
<organism evidence="1 2">
    <name type="scientific">Rhizomicrobium palustre</name>
    <dbReference type="NCBI Taxonomy" id="189966"/>
    <lineage>
        <taxon>Bacteria</taxon>
        <taxon>Pseudomonadati</taxon>
        <taxon>Pseudomonadota</taxon>
        <taxon>Alphaproteobacteria</taxon>
        <taxon>Micropepsales</taxon>
        <taxon>Micropepsaceae</taxon>
        <taxon>Rhizomicrobium</taxon>
    </lineage>
</organism>
<evidence type="ECO:0000313" key="1">
    <source>
        <dbReference type="EMBL" id="NIK87029.1"/>
    </source>
</evidence>
<protein>
    <submittedName>
        <fullName evidence="1">Uncharacterized protein</fullName>
    </submittedName>
</protein>
<proteinExistence type="predicted"/>
<keyword evidence="2" id="KW-1185">Reference proteome</keyword>
<comment type="caution">
    <text evidence="1">The sequence shown here is derived from an EMBL/GenBank/DDBJ whole genome shotgun (WGS) entry which is preliminary data.</text>
</comment>
<evidence type="ECO:0000313" key="2">
    <source>
        <dbReference type="Proteomes" id="UP000570514"/>
    </source>
</evidence>